<proteinExistence type="predicted"/>
<comment type="caution">
    <text evidence="2">The sequence shown here is derived from an EMBL/GenBank/DDBJ whole genome shotgun (WGS) entry which is preliminary data.</text>
</comment>
<dbReference type="EMBL" id="BMVG01000018">
    <property type="protein sequence ID" value="GHE08895.1"/>
    <property type="molecule type" value="Genomic_DNA"/>
</dbReference>
<reference evidence="2" key="1">
    <citation type="journal article" date="2014" name="Int. J. Syst. Evol. Microbiol.">
        <title>Complete genome sequence of Corynebacterium casei LMG S-19264T (=DSM 44701T), isolated from a smear-ripened cheese.</title>
        <authorList>
            <consortium name="US DOE Joint Genome Institute (JGI-PGF)"/>
            <person name="Walter F."/>
            <person name="Albersmeier A."/>
            <person name="Kalinowski J."/>
            <person name="Ruckert C."/>
        </authorList>
    </citation>
    <scope>NUCLEOTIDE SEQUENCE</scope>
    <source>
        <strain evidence="2">JCM 4714</strain>
    </source>
</reference>
<evidence type="ECO:0000313" key="2">
    <source>
        <dbReference type="EMBL" id="GHE08895.1"/>
    </source>
</evidence>
<name>A0A918YM70_9ACTN</name>
<accession>A0A918YM70</accession>
<gene>
    <name evidence="2" type="ORF">GCM10010339_59310</name>
</gene>
<dbReference type="Proteomes" id="UP000655443">
    <property type="component" value="Unassembled WGS sequence"/>
</dbReference>
<keyword evidence="3" id="KW-1185">Reference proteome</keyword>
<reference evidence="2" key="2">
    <citation type="submission" date="2020-09" db="EMBL/GenBank/DDBJ databases">
        <authorList>
            <person name="Sun Q."/>
            <person name="Ohkuma M."/>
        </authorList>
    </citation>
    <scope>NUCLEOTIDE SEQUENCE</scope>
    <source>
        <strain evidence="2">JCM 4714</strain>
    </source>
</reference>
<sequence>MAEHHRRQRGLCFPGSRIRSHHGAGTGHVEQRIGLASAGRIDLAPSITDRIPLADAADAVARPEKRIGDPMRFVRTP</sequence>
<protein>
    <submittedName>
        <fullName evidence="2">Uncharacterized protein</fullName>
    </submittedName>
</protein>
<evidence type="ECO:0000256" key="1">
    <source>
        <dbReference type="SAM" id="MobiDB-lite"/>
    </source>
</evidence>
<feature type="region of interest" description="Disordered" evidence="1">
    <location>
        <begin position="1"/>
        <end position="26"/>
    </location>
</feature>
<organism evidence="2 3">
    <name type="scientific">Streptomyces alanosinicus</name>
    <dbReference type="NCBI Taxonomy" id="68171"/>
    <lineage>
        <taxon>Bacteria</taxon>
        <taxon>Bacillati</taxon>
        <taxon>Actinomycetota</taxon>
        <taxon>Actinomycetes</taxon>
        <taxon>Kitasatosporales</taxon>
        <taxon>Streptomycetaceae</taxon>
        <taxon>Streptomyces</taxon>
    </lineage>
</organism>
<evidence type="ECO:0000313" key="3">
    <source>
        <dbReference type="Proteomes" id="UP000655443"/>
    </source>
</evidence>
<dbReference type="AlphaFoldDB" id="A0A918YM70"/>